<evidence type="ECO:0000256" key="1">
    <source>
        <dbReference type="SAM" id="MobiDB-lite"/>
    </source>
</evidence>
<dbReference type="RefSeq" id="XP_026068693.1">
    <property type="nucleotide sequence ID" value="XM_026212908.1"/>
</dbReference>
<evidence type="ECO:0000313" key="3">
    <source>
        <dbReference type="Proteomes" id="UP000515129"/>
    </source>
</evidence>
<dbReference type="AlphaFoldDB" id="A0A6P6K8G3"/>
<dbReference type="Pfam" id="PF25273">
    <property type="entry name" value="DUF7869"/>
    <property type="match status" value="1"/>
</dbReference>
<protein>
    <submittedName>
        <fullName evidence="4">Uncharacterized protein LOC113050172</fullName>
    </submittedName>
</protein>
<dbReference type="Proteomes" id="UP000515129">
    <property type="component" value="Chromosome 31"/>
</dbReference>
<keyword evidence="3" id="KW-1185">Reference proteome</keyword>
<name>A0A6P6K8G3_CARAU</name>
<dbReference type="PANTHER" id="PTHR10773:SF19">
    <property type="match status" value="1"/>
</dbReference>
<organism evidence="3 4">
    <name type="scientific">Carassius auratus</name>
    <name type="common">Goldfish</name>
    <dbReference type="NCBI Taxonomy" id="7957"/>
    <lineage>
        <taxon>Eukaryota</taxon>
        <taxon>Metazoa</taxon>
        <taxon>Chordata</taxon>
        <taxon>Craniata</taxon>
        <taxon>Vertebrata</taxon>
        <taxon>Euteleostomi</taxon>
        <taxon>Actinopterygii</taxon>
        <taxon>Neopterygii</taxon>
        <taxon>Teleostei</taxon>
        <taxon>Ostariophysi</taxon>
        <taxon>Cypriniformes</taxon>
        <taxon>Cyprinidae</taxon>
        <taxon>Cyprininae</taxon>
        <taxon>Carassius</taxon>
    </lineage>
</organism>
<dbReference type="GeneID" id="113050172"/>
<evidence type="ECO:0000259" key="2">
    <source>
        <dbReference type="Pfam" id="PF25273"/>
    </source>
</evidence>
<reference evidence="4" key="1">
    <citation type="submission" date="2025-08" db="UniProtKB">
        <authorList>
            <consortium name="RefSeq"/>
        </authorList>
    </citation>
    <scope>IDENTIFICATION</scope>
    <source>
        <strain evidence="4">Wakin</strain>
        <tissue evidence="4">Muscle</tissue>
    </source>
</reference>
<feature type="domain" description="DUF7869" evidence="2">
    <location>
        <begin position="394"/>
        <end position="560"/>
    </location>
</feature>
<dbReference type="KEGG" id="caua:113050172"/>
<gene>
    <name evidence="4" type="primary">LOC113050172</name>
</gene>
<dbReference type="OrthoDB" id="8815124at2759"/>
<feature type="region of interest" description="Disordered" evidence="1">
    <location>
        <begin position="74"/>
        <end position="104"/>
    </location>
</feature>
<proteinExistence type="predicted"/>
<dbReference type="InterPro" id="IPR057191">
    <property type="entry name" value="DUF7869"/>
</dbReference>
<dbReference type="PANTHER" id="PTHR10773">
    <property type="entry name" value="DNA-DIRECTED RNA POLYMERASES I, II, AND III SUBUNIT RPABC2"/>
    <property type="match status" value="1"/>
</dbReference>
<evidence type="ECO:0000313" key="4">
    <source>
        <dbReference type="RefSeq" id="XP_026068693.1"/>
    </source>
</evidence>
<accession>A0A6P6K8G3</accession>
<sequence length="657" mass="75638">MLNCYISLFKMYCKMQFFFQNAISAKPVFSLNAIYPIDQSEFGERLTQSWRRSESGSCLCCSVFKMSANNTFDGLDEPVRPTPGGRKRRLDKENHKKQQKKKLRHSGGALIPTVGCHHKAEATGFCQAEKLSPDDLMMNFSKFYERPNKVDQDRTILNLLDITRVKRQRLKVLDVNKRKDRNISVKYNLLCGNHPEKVPVCKATFIKVFGISKDRVSRVAKYYAETAEARPERRGGARHSEEHNRRRQLIVEHIQSFTCRASHYGRRGAPGRKYVPSDLNVHKMHELFEAQNHAQTSYSLYYSVFSKDFNLGFGHPATDACSDCVKYKITITDPNLTETEKKMESASFILHRRRARMFYDLLGRVAEGHVTLSFDMMQNMVLPKTPIGQAYYSRQMYLYLFGVVVHHGENSQQEKDDVHLYVWQENENSKDSNMIASALSDCLKVRLQDKVSRSRGLRLFSDSCFGQNKNMNMVSMLMEFRQLFPNLGIEHTFPVRGHSFLPADRVFGRIEQKIRKIDTILLPQEYHAILQQFGHVHIYGTDWEAFDYRSASKECVKAQKSFKISEARMLDLSTNKVGLKTTYNGEYCFHSVLKRGKRWADLKPELLPKRTSVKAAKKRDVLALLGAVGVSDVVRAFYDDALYHVTDNAGHSDEDAE</sequence>